<dbReference type="Gene3D" id="3.40.50.300">
    <property type="entry name" value="P-loop containing nucleotide triphosphate hydrolases"/>
    <property type="match status" value="2"/>
</dbReference>
<feature type="transmembrane region" description="Helical" evidence="10">
    <location>
        <begin position="602"/>
        <end position="620"/>
    </location>
</feature>
<protein>
    <submittedName>
        <fullName evidence="12">ATP-binding cassette domain-containing protein</fullName>
    </submittedName>
</protein>
<dbReference type="InterPro" id="IPR003439">
    <property type="entry name" value="ABC_transporter-like_ATP-bd"/>
</dbReference>
<comment type="caution">
    <text evidence="12">The sequence shown here is derived from an EMBL/GenBank/DDBJ whole genome shotgun (WGS) entry which is preliminary data.</text>
</comment>
<organism evidence="12 13">
    <name type="scientific">Schaedlerella arabinosiphila</name>
    <dbReference type="NCBI Taxonomy" id="2044587"/>
    <lineage>
        <taxon>Bacteria</taxon>
        <taxon>Bacillati</taxon>
        <taxon>Bacillota</taxon>
        <taxon>Clostridia</taxon>
        <taxon>Lachnospirales</taxon>
        <taxon>Lachnospiraceae</taxon>
        <taxon>Schaedlerella</taxon>
    </lineage>
</organism>
<dbReference type="PANTHER" id="PTHR43790:SF9">
    <property type="entry name" value="GALACTOFURANOSE TRANSPORTER ATP-BINDING PROTEIN YTFR"/>
    <property type="match status" value="1"/>
</dbReference>
<feature type="domain" description="ABC transporter" evidence="11">
    <location>
        <begin position="15"/>
        <end position="257"/>
    </location>
</feature>
<dbReference type="InterPro" id="IPR001851">
    <property type="entry name" value="ABC_transp_permease"/>
</dbReference>
<feature type="domain" description="ABC transporter" evidence="11">
    <location>
        <begin position="268"/>
        <end position="496"/>
    </location>
</feature>
<dbReference type="InterPro" id="IPR017871">
    <property type="entry name" value="ABC_transporter-like_CS"/>
</dbReference>
<dbReference type="CDD" id="cd06579">
    <property type="entry name" value="TM_PBP1_transp_AraH_like"/>
    <property type="match status" value="1"/>
</dbReference>
<evidence type="ECO:0000256" key="3">
    <source>
        <dbReference type="ARBA" id="ARBA00022475"/>
    </source>
</evidence>
<keyword evidence="2" id="KW-0813">Transport</keyword>
<dbReference type="PROSITE" id="PS50893">
    <property type="entry name" value="ABC_TRANSPORTER_2"/>
    <property type="match status" value="2"/>
</dbReference>
<proteinExistence type="predicted"/>
<keyword evidence="7 12" id="KW-0067">ATP-binding</keyword>
<feature type="transmembrane region" description="Helical" evidence="10">
    <location>
        <begin position="799"/>
        <end position="816"/>
    </location>
</feature>
<sequence>MKNEQLNEKIPDFCFRLQDITKKFESTVALTHMSLEVRPGEIIGLIGPNGAGKSTLMGVFTGVVPATEGRIEADGQVYSGEKYSTTIARLCGIACCYQEFSVCANLAVYENFAITVMDHKPFGERGWRKKMIRQSQAILDEVFPDNQINVRSKVASLSIEQKQMVEICCAMATNGLKVLILDEPTSSLTNDRIEQFHRAIRGLKEKQISVIYISHKLEEIIRISTRILVMKNGEKTWEGETQNVTAEELVNLMGGSIAVRREAEKNRIEEEHLVDVKDLSNDVLHHVNMHVCKGEVVGISGLGGSGQRELLNEIYRAAKGGRSQYVSISGDASFVSGDRQKEGIFKLWSIADNTIISSLKLLTGRKLLDERQCDDLAQRWYDKLKFKAAGKEDLITNLSGGNQQKAIIGRGIASEADLIIFDDPTRGVDAGTKKEIYSIIEEISGLGKSVIWYSTEDNEMLECSRVYVMRNGTIAAELEGDEISVDAVVATSFQDVEQGGERRDTKEKESMGKRMLSVLTSGSGISVLVLIAIWLIMGMFNSNVNTRMGMTYMIGTALPLVFVSIGQMFIVESGDINLGIGNAMGLVSVISATILAENIGMGLLAILGVWILYSAVAVLIHKRNMPSIVVSLGMMSIWLGIALLLLPTPGGRAPEWLNAIFTIRTPVLPVQVYMCVIAAAAGYWLVFRFKYGMVLRGIGDNPGAVSKRGWSYFTAHVVTYAISGFFVILAGMAMTYVSKGADANAAFSYQMMSIATILLGGCAFSGGIVEPVGVVAGALSISMISSMLTFMQINSNYRTGVIGVILLIVLICGATLKRRKVN</sequence>
<keyword evidence="6" id="KW-0547">Nucleotide-binding</keyword>
<evidence type="ECO:0000313" key="12">
    <source>
        <dbReference type="EMBL" id="NDO69683.1"/>
    </source>
</evidence>
<dbReference type="EMBL" id="VIRB01000079">
    <property type="protein sequence ID" value="NDO69683.1"/>
    <property type="molecule type" value="Genomic_DNA"/>
</dbReference>
<dbReference type="InterPro" id="IPR027417">
    <property type="entry name" value="P-loop_NTPase"/>
</dbReference>
<dbReference type="Proteomes" id="UP000474104">
    <property type="component" value="Unassembled WGS sequence"/>
</dbReference>
<evidence type="ECO:0000256" key="7">
    <source>
        <dbReference type="ARBA" id="ARBA00022840"/>
    </source>
</evidence>
<accession>A0A9X5H720</accession>
<evidence type="ECO:0000256" key="1">
    <source>
        <dbReference type="ARBA" id="ARBA00004651"/>
    </source>
</evidence>
<dbReference type="CDD" id="cd03216">
    <property type="entry name" value="ABC_Carb_Monos_I"/>
    <property type="match status" value="1"/>
</dbReference>
<dbReference type="CDD" id="cd03215">
    <property type="entry name" value="ABC_Carb_Monos_II"/>
    <property type="match status" value="1"/>
</dbReference>
<dbReference type="GO" id="GO:0005524">
    <property type="term" value="F:ATP binding"/>
    <property type="evidence" value="ECO:0007669"/>
    <property type="project" value="UniProtKB-KW"/>
</dbReference>
<comment type="subcellular location">
    <subcellularLocation>
        <location evidence="1">Cell membrane</location>
        <topology evidence="1">Multi-pass membrane protein</topology>
    </subcellularLocation>
</comment>
<reference evidence="12 13" key="1">
    <citation type="submission" date="2019-07" db="EMBL/GenBank/DDBJ databases">
        <title>Draft genome sequences of 15 bacterial species constituting the stable defined intestinal microbiota of the GM15 gnotobiotic mouse model.</title>
        <authorList>
            <person name="Elie C."/>
            <person name="Mathieu A."/>
            <person name="Saliou A."/>
            <person name="Darnaud M."/>
            <person name="Leulier F."/>
            <person name="Tamellini A."/>
        </authorList>
    </citation>
    <scope>NUCLEOTIDE SEQUENCE [LARGE SCALE GENOMIC DNA]</scope>
    <source>
        <strain evidence="13">ASF 502</strain>
    </source>
</reference>
<evidence type="ECO:0000256" key="5">
    <source>
        <dbReference type="ARBA" id="ARBA00022737"/>
    </source>
</evidence>
<evidence type="ECO:0000313" key="13">
    <source>
        <dbReference type="Proteomes" id="UP000474104"/>
    </source>
</evidence>
<dbReference type="GO" id="GO:0022857">
    <property type="term" value="F:transmembrane transporter activity"/>
    <property type="evidence" value="ECO:0007669"/>
    <property type="project" value="InterPro"/>
</dbReference>
<feature type="transmembrane region" description="Helical" evidence="10">
    <location>
        <begin position="627"/>
        <end position="646"/>
    </location>
</feature>
<feature type="transmembrane region" description="Helical" evidence="10">
    <location>
        <begin position="749"/>
        <end position="769"/>
    </location>
</feature>
<feature type="transmembrane region" description="Helical" evidence="10">
    <location>
        <begin position="717"/>
        <end position="737"/>
    </location>
</feature>
<keyword evidence="4 10" id="KW-0812">Transmembrane</keyword>
<feature type="transmembrane region" description="Helical" evidence="10">
    <location>
        <begin position="666"/>
        <end position="686"/>
    </location>
</feature>
<evidence type="ECO:0000256" key="9">
    <source>
        <dbReference type="ARBA" id="ARBA00023136"/>
    </source>
</evidence>
<feature type="transmembrane region" description="Helical" evidence="10">
    <location>
        <begin position="549"/>
        <end position="571"/>
    </location>
</feature>
<dbReference type="RefSeq" id="WP_162205678.1">
    <property type="nucleotide sequence ID" value="NZ_VIRB01000079.1"/>
</dbReference>
<dbReference type="PANTHER" id="PTHR43790">
    <property type="entry name" value="CARBOHYDRATE TRANSPORT ATP-BINDING PROTEIN MG119-RELATED"/>
    <property type="match status" value="1"/>
</dbReference>
<dbReference type="GO" id="GO:0005886">
    <property type="term" value="C:plasma membrane"/>
    <property type="evidence" value="ECO:0007669"/>
    <property type="project" value="UniProtKB-SubCell"/>
</dbReference>
<gene>
    <name evidence="12" type="ORF">FMM80_13740</name>
</gene>
<evidence type="ECO:0000259" key="11">
    <source>
        <dbReference type="PROSITE" id="PS50893"/>
    </source>
</evidence>
<feature type="transmembrane region" description="Helical" evidence="10">
    <location>
        <begin position="578"/>
        <end position="596"/>
    </location>
</feature>
<name>A0A9X5H720_9FIRM</name>
<dbReference type="Pfam" id="PF00005">
    <property type="entry name" value="ABC_tran"/>
    <property type="match status" value="2"/>
</dbReference>
<keyword evidence="3" id="KW-1003">Cell membrane</keyword>
<keyword evidence="8 10" id="KW-1133">Transmembrane helix</keyword>
<dbReference type="SMART" id="SM00382">
    <property type="entry name" value="AAA"/>
    <property type="match status" value="2"/>
</dbReference>
<evidence type="ECO:0000256" key="8">
    <source>
        <dbReference type="ARBA" id="ARBA00022989"/>
    </source>
</evidence>
<keyword evidence="5" id="KW-0677">Repeat</keyword>
<evidence type="ECO:0000256" key="2">
    <source>
        <dbReference type="ARBA" id="ARBA00022448"/>
    </source>
</evidence>
<feature type="transmembrane region" description="Helical" evidence="10">
    <location>
        <begin position="516"/>
        <end position="537"/>
    </location>
</feature>
<dbReference type="AlphaFoldDB" id="A0A9X5H720"/>
<evidence type="ECO:0000256" key="6">
    <source>
        <dbReference type="ARBA" id="ARBA00022741"/>
    </source>
</evidence>
<evidence type="ECO:0000256" key="10">
    <source>
        <dbReference type="SAM" id="Phobius"/>
    </source>
</evidence>
<dbReference type="InterPro" id="IPR003593">
    <property type="entry name" value="AAA+_ATPase"/>
</dbReference>
<dbReference type="Pfam" id="PF02653">
    <property type="entry name" value="BPD_transp_2"/>
    <property type="match status" value="1"/>
</dbReference>
<dbReference type="PROSITE" id="PS00211">
    <property type="entry name" value="ABC_TRANSPORTER_1"/>
    <property type="match status" value="1"/>
</dbReference>
<dbReference type="GO" id="GO:0016887">
    <property type="term" value="F:ATP hydrolysis activity"/>
    <property type="evidence" value="ECO:0007669"/>
    <property type="project" value="InterPro"/>
</dbReference>
<keyword evidence="9 10" id="KW-0472">Membrane</keyword>
<feature type="transmembrane region" description="Helical" evidence="10">
    <location>
        <begin position="774"/>
        <end position="793"/>
    </location>
</feature>
<dbReference type="SUPFAM" id="SSF52540">
    <property type="entry name" value="P-loop containing nucleoside triphosphate hydrolases"/>
    <property type="match status" value="2"/>
</dbReference>
<evidence type="ECO:0000256" key="4">
    <source>
        <dbReference type="ARBA" id="ARBA00022692"/>
    </source>
</evidence>
<dbReference type="InterPro" id="IPR050107">
    <property type="entry name" value="ABC_carbohydrate_import_ATPase"/>
</dbReference>